<dbReference type="AlphaFoldDB" id="A0A1T1AXY5"/>
<evidence type="ECO:0000313" key="2">
    <source>
        <dbReference type="EMBL" id="OOV08996.1"/>
    </source>
</evidence>
<dbReference type="SUPFAM" id="SSF54292">
    <property type="entry name" value="2Fe-2S ferredoxin-like"/>
    <property type="match status" value="1"/>
</dbReference>
<keyword evidence="3" id="KW-1185">Reference proteome</keyword>
<protein>
    <recommendedName>
        <fullName evidence="4">2Fe-2S ferredoxin-type domain-containing protein</fullName>
    </recommendedName>
</protein>
<keyword evidence="1" id="KW-0560">Oxidoreductase</keyword>
<dbReference type="InterPro" id="IPR036010">
    <property type="entry name" value="2Fe-2S_ferredoxin-like_sf"/>
</dbReference>
<name>A0A1T1AXY5_RHOFE</name>
<dbReference type="CDD" id="cd00207">
    <property type="entry name" value="fer2"/>
    <property type="match status" value="1"/>
</dbReference>
<sequence>MQNTQPSTFFWNQLVIPFDPGESIAAALLRSGVFRLGAAVGGLQGRYFCGIGNCQACLVCVDGGSPVEACLTPAQPGMRLTPALQAGSPPWGTS</sequence>
<dbReference type="EMBL" id="MTJN01000002">
    <property type="protein sequence ID" value="OOV08996.1"/>
    <property type="molecule type" value="Genomic_DNA"/>
</dbReference>
<evidence type="ECO:0000256" key="1">
    <source>
        <dbReference type="ARBA" id="ARBA00023002"/>
    </source>
</evidence>
<gene>
    <name evidence="2" type="ORF">RF819_08325</name>
</gene>
<dbReference type="OrthoDB" id="573392at2"/>
<proteinExistence type="predicted"/>
<comment type="caution">
    <text evidence="2">The sequence shown here is derived from an EMBL/GenBank/DDBJ whole genome shotgun (WGS) entry which is preliminary data.</text>
</comment>
<evidence type="ECO:0000313" key="3">
    <source>
        <dbReference type="Proteomes" id="UP000190750"/>
    </source>
</evidence>
<reference evidence="2 3" key="1">
    <citation type="submission" date="2017-01" db="EMBL/GenBank/DDBJ databases">
        <title>Genome sequencing of Rhodoferax fermentans JCM 7819.</title>
        <authorList>
            <person name="Kim Y.J."/>
            <person name="Farh M.E.-A."/>
            <person name="Yang D.-C."/>
        </authorList>
    </citation>
    <scope>NUCLEOTIDE SEQUENCE [LARGE SCALE GENOMIC DNA]</scope>
    <source>
        <strain evidence="2 3">JCM 7819</strain>
    </source>
</reference>
<accession>A0A1T1AXY5</accession>
<dbReference type="Proteomes" id="UP000190750">
    <property type="component" value="Unassembled WGS sequence"/>
</dbReference>
<dbReference type="GO" id="GO:0016491">
    <property type="term" value="F:oxidoreductase activity"/>
    <property type="evidence" value="ECO:0007669"/>
    <property type="project" value="UniProtKB-KW"/>
</dbReference>
<evidence type="ECO:0008006" key="4">
    <source>
        <dbReference type="Google" id="ProtNLM"/>
    </source>
</evidence>
<dbReference type="Pfam" id="PF13510">
    <property type="entry name" value="Fer2_4"/>
    <property type="match status" value="1"/>
</dbReference>
<organism evidence="2 3">
    <name type="scientific">Rhodoferax fermentans</name>
    <dbReference type="NCBI Taxonomy" id="28066"/>
    <lineage>
        <taxon>Bacteria</taxon>
        <taxon>Pseudomonadati</taxon>
        <taxon>Pseudomonadota</taxon>
        <taxon>Betaproteobacteria</taxon>
        <taxon>Burkholderiales</taxon>
        <taxon>Comamonadaceae</taxon>
        <taxon>Rhodoferax</taxon>
    </lineage>
</organism>
<dbReference type="InterPro" id="IPR042204">
    <property type="entry name" value="2Fe-2S-bd_N"/>
</dbReference>
<dbReference type="Gene3D" id="3.10.20.440">
    <property type="entry name" value="2Fe-2S iron-sulphur cluster binding domain, sarcosine oxidase, alpha subunit, N-terminal domain"/>
    <property type="match status" value="1"/>
</dbReference>
<dbReference type="GO" id="GO:0051536">
    <property type="term" value="F:iron-sulfur cluster binding"/>
    <property type="evidence" value="ECO:0007669"/>
    <property type="project" value="InterPro"/>
</dbReference>
<dbReference type="InterPro" id="IPR001041">
    <property type="entry name" value="2Fe-2S_ferredoxin-type"/>
</dbReference>
<dbReference type="STRING" id="28066.RF819_08325"/>